<dbReference type="PANTHER" id="PTHR42856:SF1">
    <property type="entry name" value="ACYL-COENZYME A THIOESTERASE PAAI"/>
    <property type="match status" value="1"/>
</dbReference>
<dbReference type="PANTHER" id="PTHR42856">
    <property type="entry name" value="ACYL-COENZYME A THIOESTERASE PAAI"/>
    <property type="match status" value="1"/>
</dbReference>
<dbReference type="SUPFAM" id="SSF54637">
    <property type="entry name" value="Thioesterase/thiol ester dehydrase-isomerase"/>
    <property type="match status" value="1"/>
</dbReference>
<dbReference type="EMBL" id="JAGIOO010000001">
    <property type="protein sequence ID" value="MBP2472246.1"/>
    <property type="molecule type" value="Genomic_DNA"/>
</dbReference>
<protein>
    <submittedName>
        <fullName evidence="3">Acyl-CoA thioesterase</fullName>
        <ecNumber evidence="3">3.1.2.-</ecNumber>
    </submittedName>
</protein>
<gene>
    <name evidence="3" type="ORF">JOF53_001118</name>
</gene>
<dbReference type="NCBIfam" id="TIGR02286">
    <property type="entry name" value="PaaD"/>
    <property type="match status" value="1"/>
</dbReference>
<evidence type="ECO:0000259" key="2">
    <source>
        <dbReference type="Pfam" id="PF03061"/>
    </source>
</evidence>
<feature type="domain" description="Thioesterase" evidence="2">
    <location>
        <begin position="49"/>
        <end position="119"/>
    </location>
</feature>
<reference evidence="3 4" key="1">
    <citation type="submission" date="2021-03" db="EMBL/GenBank/DDBJ databases">
        <title>Sequencing the genomes of 1000 actinobacteria strains.</title>
        <authorList>
            <person name="Klenk H.-P."/>
        </authorList>
    </citation>
    <scope>NUCLEOTIDE SEQUENCE [LARGE SCALE GENOMIC DNA]</scope>
    <source>
        <strain evidence="3 4">DSM 44580</strain>
    </source>
</reference>
<dbReference type="Gene3D" id="3.10.129.10">
    <property type="entry name" value="Hotdog Thioesterase"/>
    <property type="match status" value="1"/>
</dbReference>
<dbReference type="CDD" id="cd03443">
    <property type="entry name" value="PaaI_thioesterase"/>
    <property type="match status" value="1"/>
</dbReference>
<dbReference type="NCBIfam" id="TIGR00369">
    <property type="entry name" value="unchar_dom_1"/>
    <property type="match status" value="1"/>
</dbReference>
<dbReference type="InterPro" id="IPR011973">
    <property type="entry name" value="PaaD"/>
</dbReference>
<dbReference type="Pfam" id="PF03061">
    <property type="entry name" value="4HBT"/>
    <property type="match status" value="1"/>
</dbReference>
<keyword evidence="1 3" id="KW-0378">Hydrolase</keyword>
<dbReference type="EC" id="3.1.2.-" evidence="3"/>
<dbReference type="InterPro" id="IPR006683">
    <property type="entry name" value="Thioestr_dom"/>
</dbReference>
<sequence>MASAREHVEGMWAADAASKALGMVLDHAGPGESRISMVVRADMVNGWDICHGGLIATLADSAFAVACNGHGAVTVAAGFQVDFLEPARLGDHLVAEAREVALRGRSGVYDVTVRRGDTVIAEFRGRSRSRKA</sequence>
<name>A0ABS5A6M0_9PSEU</name>
<dbReference type="InterPro" id="IPR003736">
    <property type="entry name" value="PAAI_dom"/>
</dbReference>
<comment type="caution">
    <text evidence="3">The sequence shown here is derived from an EMBL/GenBank/DDBJ whole genome shotgun (WGS) entry which is preliminary data.</text>
</comment>
<dbReference type="InterPro" id="IPR052723">
    <property type="entry name" value="Acyl-CoA_thioesterase_PaaI"/>
</dbReference>
<accession>A0ABS5A6M0</accession>
<dbReference type="InterPro" id="IPR029069">
    <property type="entry name" value="HotDog_dom_sf"/>
</dbReference>
<proteinExistence type="predicted"/>
<evidence type="ECO:0000313" key="3">
    <source>
        <dbReference type="EMBL" id="MBP2472246.1"/>
    </source>
</evidence>
<evidence type="ECO:0000313" key="4">
    <source>
        <dbReference type="Proteomes" id="UP001519363"/>
    </source>
</evidence>
<dbReference type="Proteomes" id="UP001519363">
    <property type="component" value="Unassembled WGS sequence"/>
</dbReference>
<dbReference type="GO" id="GO:0016787">
    <property type="term" value="F:hydrolase activity"/>
    <property type="evidence" value="ECO:0007669"/>
    <property type="project" value="UniProtKB-KW"/>
</dbReference>
<evidence type="ECO:0000256" key="1">
    <source>
        <dbReference type="ARBA" id="ARBA00022801"/>
    </source>
</evidence>
<organism evidence="3 4">
    <name type="scientific">Crossiella equi</name>
    <dbReference type="NCBI Taxonomy" id="130796"/>
    <lineage>
        <taxon>Bacteria</taxon>
        <taxon>Bacillati</taxon>
        <taxon>Actinomycetota</taxon>
        <taxon>Actinomycetes</taxon>
        <taxon>Pseudonocardiales</taxon>
        <taxon>Pseudonocardiaceae</taxon>
        <taxon>Crossiella</taxon>
    </lineage>
</organism>
<keyword evidence="4" id="KW-1185">Reference proteome</keyword>